<dbReference type="EMBL" id="CAJOBS010001952">
    <property type="protein sequence ID" value="CAF4777616.1"/>
    <property type="molecule type" value="Genomic_DNA"/>
</dbReference>
<evidence type="ECO:0000313" key="7">
    <source>
        <dbReference type="EMBL" id="CAF4490500.1"/>
    </source>
</evidence>
<dbReference type="EMBL" id="CAJOBR010000279">
    <property type="protein sequence ID" value="CAF4490500.1"/>
    <property type="molecule type" value="Genomic_DNA"/>
</dbReference>
<keyword evidence="2" id="KW-0489">Methyltransferase</keyword>
<organism evidence="5 9">
    <name type="scientific">Rotaria socialis</name>
    <dbReference type="NCBI Taxonomy" id="392032"/>
    <lineage>
        <taxon>Eukaryota</taxon>
        <taxon>Metazoa</taxon>
        <taxon>Spiralia</taxon>
        <taxon>Gnathifera</taxon>
        <taxon>Rotifera</taxon>
        <taxon>Eurotatoria</taxon>
        <taxon>Bdelloidea</taxon>
        <taxon>Philodinida</taxon>
        <taxon>Philodinidae</taxon>
        <taxon>Rotaria</taxon>
    </lineage>
</organism>
<reference evidence="5" key="1">
    <citation type="submission" date="2021-02" db="EMBL/GenBank/DDBJ databases">
        <authorList>
            <person name="Nowell W R."/>
        </authorList>
    </citation>
    <scope>NUCLEOTIDE SEQUENCE</scope>
</reference>
<dbReference type="InterPro" id="IPR029063">
    <property type="entry name" value="SAM-dependent_MTases_sf"/>
</dbReference>
<dbReference type="InterPro" id="IPR051052">
    <property type="entry name" value="Diverse_substrate_MTase"/>
</dbReference>
<feature type="domain" description="Methyltransferase type 11" evidence="4">
    <location>
        <begin position="48"/>
        <end position="133"/>
    </location>
</feature>
<dbReference type="EMBL" id="CAJNYT010005471">
    <property type="protein sequence ID" value="CAF3746649.1"/>
    <property type="molecule type" value="Genomic_DNA"/>
</dbReference>
<dbReference type="Proteomes" id="UP000663838">
    <property type="component" value="Unassembled WGS sequence"/>
</dbReference>
<evidence type="ECO:0000313" key="5">
    <source>
        <dbReference type="EMBL" id="CAF3355994.1"/>
    </source>
</evidence>
<dbReference type="Proteomes" id="UP000663865">
    <property type="component" value="Unassembled WGS sequence"/>
</dbReference>
<dbReference type="PANTHER" id="PTHR44942:SF4">
    <property type="entry name" value="METHYLTRANSFERASE TYPE 11 DOMAIN-CONTAINING PROTEIN"/>
    <property type="match status" value="1"/>
</dbReference>
<dbReference type="Pfam" id="PF08241">
    <property type="entry name" value="Methyltransf_11"/>
    <property type="match status" value="1"/>
</dbReference>
<dbReference type="PANTHER" id="PTHR44942">
    <property type="entry name" value="METHYLTRANSF_11 DOMAIN-CONTAINING PROTEIN"/>
    <property type="match status" value="1"/>
</dbReference>
<protein>
    <recommendedName>
        <fullName evidence="4">Methyltransferase type 11 domain-containing protein</fullName>
    </recommendedName>
</protein>
<dbReference type="CDD" id="cd02440">
    <property type="entry name" value="AdoMet_MTases"/>
    <property type="match status" value="1"/>
</dbReference>
<evidence type="ECO:0000256" key="3">
    <source>
        <dbReference type="ARBA" id="ARBA00022679"/>
    </source>
</evidence>
<evidence type="ECO:0000313" key="8">
    <source>
        <dbReference type="EMBL" id="CAF4777616.1"/>
    </source>
</evidence>
<dbReference type="Proteomes" id="UP000663872">
    <property type="component" value="Unassembled WGS sequence"/>
</dbReference>
<dbReference type="Gene3D" id="3.40.50.150">
    <property type="entry name" value="Vaccinia Virus protein VP39"/>
    <property type="match status" value="1"/>
</dbReference>
<dbReference type="AlphaFoldDB" id="A0A817WJ49"/>
<name>A0A817WJ49_9BILA</name>
<dbReference type="Proteomes" id="UP000663848">
    <property type="component" value="Unassembled WGS sequence"/>
</dbReference>
<evidence type="ECO:0000256" key="1">
    <source>
        <dbReference type="ARBA" id="ARBA00008361"/>
    </source>
</evidence>
<evidence type="ECO:0000259" key="4">
    <source>
        <dbReference type="Pfam" id="PF08241"/>
    </source>
</evidence>
<evidence type="ECO:0000313" key="9">
    <source>
        <dbReference type="Proteomes" id="UP000663865"/>
    </source>
</evidence>
<evidence type="ECO:0000256" key="2">
    <source>
        <dbReference type="ARBA" id="ARBA00022603"/>
    </source>
</evidence>
<dbReference type="InterPro" id="IPR013216">
    <property type="entry name" value="Methyltransf_11"/>
</dbReference>
<dbReference type="SUPFAM" id="SSF53335">
    <property type="entry name" value="S-adenosyl-L-methionine-dependent methyltransferases"/>
    <property type="match status" value="1"/>
</dbReference>
<gene>
    <name evidence="6" type="ORF">GRG538_LOCUS31159</name>
    <name evidence="5" type="ORF">KIK155_LOCUS4041</name>
    <name evidence="7" type="ORF">QYT958_LOCUS3810</name>
    <name evidence="8" type="ORF">TOA249_LOCUS21961</name>
</gene>
<accession>A0A817WJ49</accession>
<dbReference type="GO" id="GO:0032259">
    <property type="term" value="P:methylation"/>
    <property type="evidence" value="ECO:0007669"/>
    <property type="project" value="UniProtKB-KW"/>
</dbReference>
<evidence type="ECO:0000313" key="6">
    <source>
        <dbReference type="EMBL" id="CAF3746649.1"/>
    </source>
</evidence>
<dbReference type="EMBL" id="CAJNYV010000308">
    <property type="protein sequence ID" value="CAF3355994.1"/>
    <property type="molecule type" value="Genomic_DNA"/>
</dbReference>
<dbReference type="GO" id="GO:0008757">
    <property type="term" value="F:S-adenosylmethionine-dependent methyltransferase activity"/>
    <property type="evidence" value="ECO:0007669"/>
    <property type="project" value="InterPro"/>
</dbReference>
<sequence length="281" mass="32778">MSHHLYDGEDHTSKYRLHRPSYPKELFEHITDYYFHGKRKNEKIPLSLDIGCGSGQATVDLSPFCERIIGIDVSTDQLAHAISKDNVEYRCNTGEDLSFLQSNSIDLITAATALHWLDVETFLEEAKRVLKPHTGVLAIWTYTFGTLDNPIADSIYHEFHHGLLFPYWNAKQRLIDDYYESLVPIFPYKSTLRQYTIECQIETTIEHFLGFIETTSACQTFRKQNGEQAYQDMLFTLRHKLIQCYSKTELRNDNHATINFDLIKLTLSRPIRLYLMQKNEI</sequence>
<comment type="similarity">
    <text evidence="1">Belongs to the methyltransferase superfamily.</text>
</comment>
<comment type="caution">
    <text evidence="5">The sequence shown here is derived from an EMBL/GenBank/DDBJ whole genome shotgun (WGS) entry which is preliminary data.</text>
</comment>
<keyword evidence="3" id="KW-0808">Transferase</keyword>
<proteinExistence type="inferred from homology"/>